<sequence length="453" mass="52599">MHERIMSSTREGAKIWQSIKQFQYIPKEERNRSNYRRPIMRLLEDLFLVDLEFAIEKGADVLFFSVQKEWTDKLKARSHINKTDYSNALYECLGELCELSMLVQDEYGFVLNDVPRIVSMCPKAIIPSHSRTPLSPRTKSRFAHFLCLRVGDIFRYLSDAERARELYMCAYRAYPDDGQSCNQIGLIESAQKRHLEALYYHVLALNTRNSFAPAAANVEQIYNKFASINIEDNNTDYDLMFLKVIGRCHSLVFFESTILQRMSSILRERTTNYSRLYMHFVIAVSVWYALGGSQDEVRCANQIIAVIVDQFVLFVEQALKEGRSKEEKEELLSLLWIYASWIEAKKISMMNRVADDAIWIRNLALLIDSEGKDLTLKCEKLHFVPLALLDYEKASVTSLISRLTVILWRTFKSYRISEAPNENFTEFVDAHMSAFADRRRPRVSRTVAVLSSM</sequence>
<dbReference type="GO" id="GO:0070034">
    <property type="term" value="F:telomerase RNA binding"/>
    <property type="evidence" value="ECO:0007669"/>
    <property type="project" value="TreeGrafter"/>
</dbReference>
<dbReference type="WBParaSite" id="PgR007_g149_t01">
    <property type="protein sequence ID" value="PgR007_g149_t01"/>
    <property type="gene ID" value="PgR007_g149"/>
</dbReference>
<dbReference type="GO" id="GO:0005697">
    <property type="term" value="C:telomerase holoenzyme complex"/>
    <property type="evidence" value="ECO:0007669"/>
    <property type="project" value="TreeGrafter"/>
</dbReference>
<evidence type="ECO:0000259" key="2">
    <source>
        <dbReference type="Pfam" id="PF10373"/>
    </source>
</evidence>
<dbReference type="GO" id="GO:0000184">
    <property type="term" value="P:nuclear-transcribed mRNA catabolic process, nonsense-mediated decay"/>
    <property type="evidence" value="ECO:0007669"/>
    <property type="project" value="UniProtKB-KW"/>
</dbReference>
<dbReference type="AlphaFoldDB" id="A0A915AJR6"/>
<dbReference type="InterPro" id="IPR011990">
    <property type="entry name" value="TPR-like_helical_dom_sf"/>
</dbReference>
<accession>A0A915AJR6</accession>
<dbReference type="PANTHER" id="PTHR15696:SF0">
    <property type="entry name" value="TELOMERASE-BINDING PROTEIN EST1A"/>
    <property type="match status" value="1"/>
</dbReference>
<dbReference type="PANTHER" id="PTHR15696">
    <property type="entry name" value="SMG-7 SUPPRESSOR WITH MORPHOLOGICAL EFFECT ON GENITALIA PROTEIN 7"/>
    <property type="match status" value="1"/>
</dbReference>
<keyword evidence="3" id="KW-1185">Reference proteome</keyword>
<dbReference type="Proteomes" id="UP000887569">
    <property type="component" value="Unplaced"/>
</dbReference>
<dbReference type="InterPro" id="IPR018834">
    <property type="entry name" value="DNA/RNA-bd_Est1-type"/>
</dbReference>
<organism evidence="3 4">
    <name type="scientific">Parascaris univalens</name>
    <name type="common">Nematode worm</name>
    <dbReference type="NCBI Taxonomy" id="6257"/>
    <lineage>
        <taxon>Eukaryota</taxon>
        <taxon>Metazoa</taxon>
        <taxon>Ecdysozoa</taxon>
        <taxon>Nematoda</taxon>
        <taxon>Chromadorea</taxon>
        <taxon>Rhabditida</taxon>
        <taxon>Spirurina</taxon>
        <taxon>Ascaridomorpha</taxon>
        <taxon>Ascaridoidea</taxon>
        <taxon>Ascarididae</taxon>
        <taxon>Parascaris</taxon>
    </lineage>
</organism>
<dbReference type="GO" id="GO:0042162">
    <property type="term" value="F:telomeric DNA binding"/>
    <property type="evidence" value="ECO:0007669"/>
    <property type="project" value="TreeGrafter"/>
</dbReference>
<evidence type="ECO:0000313" key="3">
    <source>
        <dbReference type="Proteomes" id="UP000887569"/>
    </source>
</evidence>
<name>A0A915AJR6_PARUN</name>
<dbReference type="Pfam" id="PF10373">
    <property type="entry name" value="EST1_DNA_bind"/>
    <property type="match status" value="1"/>
</dbReference>
<dbReference type="SUPFAM" id="SSF48452">
    <property type="entry name" value="TPR-like"/>
    <property type="match status" value="1"/>
</dbReference>
<reference evidence="4" key="1">
    <citation type="submission" date="2022-11" db="UniProtKB">
        <authorList>
            <consortium name="WormBaseParasite"/>
        </authorList>
    </citation>
    <scope>IDENTIFICATION</scope>
</reference>
<evidence type="ECO:0000256" key="1">
    <source>
        <dbReference type="ARBA" id="ARBA00023161"/>
    </source>
</evidence>
<keyword evidence="1" id="KW-0866">Nonsense-mediated mRNA decay</keyword>
<evidence type="ECO:0000313" key="4">
    <source>
        <dbReference type="WBParaSite" id="PgR007_g149_t01"/>
    </source>
</evidence>
<feature type="domain" description="DNA/RNA-binding" evidence="2">
    <location>
        <begin position="163"/>
        <end position="353"/>
    </location>
</feature>
<dbReference type="InterPro" id="IPR045153">
    <property type="entry name" value="Est1/Ebs1-like"/>
</dbReference>
<dbReference type="Gene3D" id="1.25.40.10">
    <property type="entry name" value="Tetratricopeptide repeat domain"/>
    <property type="match status" value="1"/>
</dbReference>
<protein>
    <submittedName>
        <fullName evidence="4">DNA/RNA-binding domain-containing protein</fullName>
    </submittedName>
</protein>
<proteinExistence type="predicted"/>